<accession>A0ABR6RTH2</accession>
<dbReference type="Pfam" id="PF25754">
    <property type="entry name" value="Gp11_C"/>
    <property type="match status" value="1"/>
</dbReference>
<proteinExistence type="predicted"/>
<dbReference type="EMBL" id="JABBJF010000009">
    <property type="protein sequence ID" value="MBC1186429.1"/>
    <property type="molecule type" value="Genomic_DNA"/>
</dbReference>
<keyword evidence="3" id="KW-1185">Reference proteome</keyword>
<dbReference type="RefSeq" id="WP_185668091.1">
    <property type="nucleotide sequence ID" value="NZ_JABBJF010000009.1"/>
</dbReference>
<sequence length="147" mass="16494">MMIDAIKAVLSDKGEMTCLQLVSATGTSAQLLIKALRKAVARSELKERNGYYDIIRSKSPVAARRSFRWIEGTEIPRSVMYLASGPRSAETVLVLVELDDKKQMQGWPQFESALIDIRMGHFQCSRTGQIITRHVLRYLPIDVQGVA</sequence>
<evidence type="ECO:0000313" key="3">
    <source>
        <dbReference type="Proteomes" id="UP000607331"/>
    </source>
</evidence>
<comment type="caution">
    <text evidence="2">The sequence shown here is derived from an EMBL/GenBank/DDBJ whole genome shotgun (WGS) entry which is preliminary data.</text>
</comment>
<gene>
    <name evidence="2" type="ORF">HII27_11970</name>
</gene>
<organism evidence="2 3">
    <name type="scientific">Kluyvera sichuanensis</name>
    <dbReference type="NCBI Taxonomy" id="2725494"/>
    <lineage>
        <taxon>Bacteria</taxon>
        <taxon>Pseudomonadati</taxon>
        <taxon>Pseudomonadota</taxon>
        <taxon>Gammaproteobacteria</taxon>
        <taxon>Enterobacterales</taxon>
        <taxon>Enterobacteriaceae</taxon>
        <taxon>Kluyvera</taxon>
    </lineage>
</organism>
<evidence type="ECO:0000259" key="1">
    <source>
        <dbReference type="Pfam" id="PF25754"/>
    </source>
</evidence>
<feature type="domain" description="Gp11 C-terminal" evidence="1">
    <location>
        <begin position="68"/>
        <end position="143"/>
    </location>
</feature>
<protein>
    <recommendedName>
        <fullName evidence="1">Gp11 C-terminal domain-containing protein</fullName>
    </recommendedName>
</protein>
<dbReference type="Proteomes" id="UP000607331">
    <property type="component" value="Unassembled WGS sequence"/>
</dbReference>
<reference evidence="2 3" key="1">
    <citation type="submission" date="2020-04" db="EMBL/GenBank/DDBJ databases">
        <title>The draft genome of Kluyvera sichuanensis strain SCKS090646.</title>
        <authorList>
            <person name="Wei L."/>
            <person name="Liu L."/>
            <person name="Feng Y."/>
            <person name="Zong Z."/>
        </authorList>
    </citation>
    <scope>NUCLEOTIDE SEQUENCE [LARGE SCALE GENOMIC DNA]</scope>
    <source>
        <strain evidence="2 3">090646</strain>
    </source>
</reference>
<dbReference type="InterPro" id="IPR057850">
    <property type="entry name" value="Gp11_C"/>
</dbReference>
<name>A0ABR6RTH2_9ENTR</name>
<evidence type="ECO:0000313" key="2">
    <source>
        <dbReference type="EMBL" id="MBC1186429.1"/>
    </source>
</evidence>